<dbReference type="Pfam" id="PF00250">
    <property type="entry name" value="Forkhead"/>
    <property type="match status" value="1"/>
</dbReference>
<dbReference type="GO" id="GO:0000978">
    <property type="term" value="F:RNA polymerase II cis-regulatory region sequence-specific DNA binding"/>
    <property type="evidence" value="ECO:0007669"/>
    <property type="project" value="TreeGrafter"/>
</dbReference>
<evidence type="ECO:0000256" key="4">
    <source>
        <dbReference type="ARBA" id="ARBA00022490"/>
    </source>
</evidence>
<comment type="caution">
    <text evidence="15">The sequence shown here is derived from an EMBL/GenBank/DDBJ whole genome shotgun (WGS) entry which is preliminary data.</text>
</comment>
<dbReference type="PANTHER" id="PTHR45767">
    <property type="entry name" value="FORKHEAD BOX PROTEIN O"/>
    <property type="match status" value="1"/>
</dbReference>
<keyword evidence="4" id="KW-0963">Cytoplasm</keyword>
<feature type="compositionally biased region" description="Polar residues" evidence="13">
    <location>
        <begin position="426"/>
        <end position="442"/>
    </location>
</feature>
<reference evidence="15" key="1">
    <citation type="submission" date="2020-06" db="EMBL/GenBank/DDBJ databases">
        <title>Draft genome of Bugula neritina, a colonial animal packing powerful symbionts and potential medicines.</title>
        <authorList>
            <person name="Rayko M."/>
        </authorList>
    </citation>
    <scope>NUCLEOTIDE SEQUENCE [LARGE SCALE GENOMIC DNA]</scope>
    <source>
        <strain evidence="15">Kwan_BN1</strain>
    </source>
</reference>
<keyword evidence="3" id="KW-0217">Developmental protein</keyword>
<name>A0A7J7KLP5_BUGNE</name>
<dbReference type="SMART" id="SM00339">
    <property type="entry name" value="FH"/>
    <property type="match status" value="1"/>
</dbReference>
<dbReference type="PROSITE" id="PS50039">
    <property type="entry name" value="FORK_HEAD_3"/>
    <property type="match status" value="1"/>
</dbReference>
<evidence type="ECO:0000256" key="5">
    <source>
        <dbReference type="ARBA" id="ARBA00022553"/>
    </source>
</evidence>
<evidence type="ECO:0000256" key="10">
    <source>
        <dbReference type="ARBA" id="ARBA00023242"/>
    </source>
</evidence>
<feature type="compositionally biased region" description="Low complexity" evidence="13">
    <location>
        <begin position="443"/>
        <end position="454"/>
    </location>
</feature>
<evidence type="ECO:0000313" key="16">
    <source>
        <dbReference type="Proteomes" id="UP000593567"/>
    </source>
</evidence>
<dbReference type="PROSITE" id="PS00658">
    <property type="entry name" value="FORK_HEAD_2"/>
    <property type="match status" value="1"/>
</dbReference>
<dbReference type="GO" id="GO:0000981">
    <property type="term" value="F:DNA-binding transcription factor activity, RNA polymerase II-specific"/>
    <property type="evidence" value="ECO:0007669"/>
    <property type="project" value="TreeGrafter"/>
</dbReference>
<evidence type="ECO:0000256" key="13">
    <source>
        <dbReference type="SAM" id="MobiDB-lite"/>
    </source>
</evidence>
<dbReference type="SUPFAM" id="SSF46785">
    <property type="entry name" value="Winged helix' DNA-binding domain"/>
    <property type="match status" value="1"/>
</dbReference>
<dbReference type="OrthoDB" id="5954824at2759"/>
<sequence>MIIDPNLDLEPQARNRCNTWPLRPIIDDPPSIQDSESNHAEVTIKEEGPSDFAAAEIGSESPHNISGGPDHLTISNQIGITNSSELGSQGDLNNTKKQSARKNAWGNLSYADLITQAIQSSPEKRLTLSQIYDWMVQNVGYFRDKGDSNSSAGWKNSIRHNLSLHNRFMRIQNEGAGKSSWWVINPDAKPGKAPRRPRGNSMDSKSMSMKATRDRAMKRVRERNSKGLLGKDGTISPVSPAHEFTLSPGDGGYRDRASSFASNISGRKSPVSDFDLDAKLSPYGSENRLEFEYSMDTSGKLPDELELLGINFPNLPSGSLLDELEETNEPYNDPGSSGLPPHNVFSGKPYSTYLQINEGGATYSNQPPPPYPDQQQYNQAPVSNPQLNMQNRYKDPMITSYAGSGGNSNNNTLSPSLLPRVPQYVSRYSNGVVGTQNASAAPQQQQQQQQRVNA</sequence>
<feature type="DNA-binding region" description="Fork-head" evidence="12">
    <location>
        <begin position="105"/>
        <end position="198"/>
    </location>
</feature>
<dbReference type="CDD" id="cd20032">
    <property type="entry name" value="FH_FOXO"/>
    <property type="match status" value="1"/>
</dbReference>
<dbReference type="InterPro" id="IPR030456">
    <property type="entry name" value="TF_fork_head_CS_2"/>
</dbReference>
<keyword evidence="5" id="KW-0597">Phosphoprotein</keyword>
<evidence type="ECO:0000256" key="7">
    <source>
        <dbReference type="ARBA" id="ARBA00023015"/>
    </source>
</evidence>
<gene>
    <name evidence="15" type="ORF">EB796_002762</name>
</gene>
<dbReference type="PRINTS" id="PR00053">
    <property type="entry name" value="FORKHEAD"/>
</dbReference>
<proteinExistence type="predicted"/>
<evidence type="ECO:0000256" key="3">
    <source>
        <dbReference type="ARBA" id="ARBA00022473"/>
    </source>
</evidence>
<dbReference type="InterPro" id="IPR036388">
    <property type="entry name" value="WH-like_DNA-bd_sf"/>
</dbReference>
<dbReference type="AlphaFoldDB" id="A0A7J7KLP5"/>
<keyword evidence="6" id="KW-0341">Growth regulation</keyword>
<feature type="region of interest" description="Disordered" evidence="13">
    <location>
        <begin position="182"/>
        <end position="250"/>
    </location>
</feature>
<protein>
    <recommendedName>
        <fullName evidence="11">Forkhead box protein O</fullName>
    </recommendedName>
</protein>
<evidence type="ECO:0000259" key="14">
    <source>
        <dbReference type="PROSITE" id="PS50039"/>
    </source>
</evidence>
<keyword evidence="10 12" id="KW-0539">Nucleus</keyword>
<dbReference type="FunFam" id="1.10.10.10:FF:000032">
    <property type="entry name" value="Forkhead box protein O4"/>
    <property type="match status" value="1"/>
</dbReference>
<dbReference type="InterPro" id="IPR036390">
    <property type="entry name" value="WH_DNA-bd_sf"/>
</dbReference>
<keyword evidence="16" id="KW-1185">Reference proteome</keyword>
<dbReference type="InterPro" id="IPR001766">
    <property type="entry name" value="Fork_head_dom"/>
</dbReference>
<keyword evidence="8 12" id="KW-0238">DNA-binding</keyword>
<evidence type="ECO:0000256" key="1">
    <source>
        <dbReference type="ARBA" id="ARBA00004123"/>
    </source>
</evidence>
<evidence type="ECO:0000313" key="15">
    <source>
        <dbReference type="EMBL" id="KAF6038928.1"/>
    </source>
</evidence>
<dbReference type="Gene3D" id="1.10.10.10">
    <property type="entry name" value="Winged helix-like DNA-binding domain superfamily/Winged helix DNA-binding domain"/>
    <property type="match status" value="1"/>
</dbReference>
<feature type="compositionally biased region" description="Polar residues" evidence="13">
    <location>
        <begin position="380"/>
        <end position="391"/>
    </location>
</feature>
<dbReference type="GO" id="GO:0005737">
    <property type="term" value="C:cytoplasm"/>
    <property type="evidence" value="ECO:0007669"/>
    <property type="project" value="UniProtKB-SubCell"/>
</dbReference>
<evidence type="ECO:0000256" key="11">
    <source>
        <dbReference type="ARBA" id="ARBA00039893"/>
    </source>
</evidence>
<dbReference type="Proteomes" id="UP000593567">
    <property type="component" value="Unassembled WGS sequence"/>
</dbReference>
<feature type="domain" description="Fork-head" evidence="14">
    <location>
        <begin position="105"/>
        <end position="198"/>
    </location>
</feature>
<feature type="compositionally biased region" description="Basic and acidic residues" evidence="13">
    <location>
        <begin position="211"/>
        <end position="225"/>
    </location>
</feature>
<evidence type="ECO:0000256" key="2">
    <source>
        <dbReference type="ARBA" id="ARBA00004496"/>
    </source>
</evidence>
<keyword evidence="9" id="KW-0804">Transcription</keyword>
<keyword evidence="7" id="KW-0805">Transcription regulation</keyword>
<dbReference type="GO" id="GO:0005634">
    <property type="term" value="C:nucleus"/>
    <property type="evidence" value="ECO:0007669"/>
    <property type="project" value="UniProtKB-SubCell"/>
</dbReference>
<accession>A0A7J7KLP5</accession>
<dbReference type="EMBL" id="VXIV02000327">
    <property type="protein sequence ID" value="KAF6038928.1"/>
    <property type="molecule type" value="Genomic_DNA"/>
</dbReference>
<evidence type="ECO:0000256" key="12">
    <source>
        <dbReference type="PROSITE-ProRule" id="PRU00089"/>
    </source>
</evidence>
<feature type="compositionally biased region" description="Low complexity" evidence="13">
    <location>
        <begin position="407"/>
        <end position="419"/>
    </location>
</feature>
<feature type="region of interest" description="Disordered" evidence="13">
    <location>
        <begin position="325"/>
        <end position="454"/>
    </location>
</feature>
<evidence type="ECO:0000256" key="8">
    <source>
        <dbReference type="ARBA" id="ARBA00023125"/>
    </source>
</evidence>
<evidence type="ECO:0000256" key="6">
    <source>
        <dbReference type="ARBA" id="ARBA00022604"/>
    </source>
</evidence>
<comment type="subcellular location">
    <subcellularLocation>
        <location evidence="2">Cytoplasm</location>
    </subcellularLocation>
    <subcellularLocation>
        <location evidence="1 12">Nucleus</location>
    </subcellularLocation>
</comment>
<organism evidence="15 16">
    <name type="scientific">Bugula neritina</name>
    <name type="common">Brown bryozoan</name>
    <name type="synonym">Sertularia neritina</name>
    <dbReference type="NCBI Taxonomy" id="10212"/>
    <lineage>
        <taxon>Eukaryota</taxon>
        <taxon>Metazoa</taxon>
        <taxon>Spiralia</taxon>
        <taxon>Lophotrochozoa</taxon>
        <taxon>Bryozoa</taxon>
        <taxon>Gymnolaemata</taxon>
        <taxon>Cheilostomatida</taxon>
        <taxon>Flustrina</taxon>
        <taxon>Buguloidea</taxon>
        <taxon>Bugulidae</taxon>
        <taxon>Bugula</taxon>
    </lineage>
</organism>
<evidence type="ECO:0000256" key="9">
    <source>
        <dbReference type="ARBA" id="ARBA00023163"/>
    </source>
</evidence>
<dbReference type="PANTHER" id="PTHR45767:SF2">
    <property type="entry name" value="FORKHEAD BOX PROTEIN O"/>
    <property type="match status" value="1"/>
</dbReference>